<gene>
    <name evidence="2" type="ORF">BD311DRAFT_810040</name>
</gene>
<reference evidence="2" key="1">
    <citation type="submission" date="2019-01" db="EMBL/GenBank/DDBJ databases">
        <title>Draft genome sequences of three monokaryotic isolates of the white-rot basidiomycete fungus Dichomitus squalens.</title>
        <authorList>
            <consortium name="DOE Joint Genome Institute"/>
            <person name="Lopez S.C."/>
            <person name="Andreopoulos B."/>
            <person name="Pangilinan J."/>
            <person name="Lipzen A."/>
            <person name="Riley R."/>
            <person name="Ahrendt S."/>
            <person name="Ng V."/>
            <person name="Barry K."/>
            <person name="Daum C."/>
            <person name="Grigoriev I.V."/>
            <person name="Hilden K.S."/>
            <person name="Makela M.R."/>
            <person name="de Vries R.P."/>
        </authorList>
    </citation>
    <scope>NUCLEOTIDE SEQUENCE [LARGE SCALE GENOMIC DNA]</scope>
    <source>
        <strain evidence="2">OM18370.1</strain>
    </source>
</reference>
<accession>A0A4Q9MAX1</accession>
<feature type="region of interest" description="Disordered" evidence="1">
    <location>
        <begin position="1"/>
        <end position="44"/>
    </location>
</feature>
<feature type="compositionally biased region" description="Low complexity" evidence="1">
    <location>
        <begin position="1"/>
        <end position="38"/>
    </location>
</feature>
<proteinExistence type="predicted"/>
<sequence length="180" mass="18400">MAGSGDPPGSSSSTNPTGNSLTTGNTSGPSTQPTSTLQPPDPVAAALNATAPQVSFSPDQLQAIMQTLATLYQGQQGAAAPTPPTATPAVITAAAFPQFVFAPANLAPAGKSLLDLFPSIEGSVLLEIARHKFRPGDLYTTGVTDVAQVPLLPPIPLSSTPTFHFRTTSFSSPSQFGHCR</sequence>
<dbReference type="EMBL" id="ML143481">
    <property type="protein sequence ID" value="TBU24394.1"/>
    <property type="molecule type" value="Genomic_DNA"/>
</dbReference>
<dbReference type="Proteomes" id="UP000292957">
    <property type="component" value="Unassembled WGS sequence"/>
</dbReference>
<evidence type="ECO:0000313" key="2">
    <source>
        <dbReference type="EMBL" id="TBU24394.1"/>
    </source>
</evidence>
<organism evidence="2">
    <name type="scientific">Dichomitus squalens</name>
    <dbReference type="NCBI Taxonomy" id="114155"/>
    <lineage>
        <taxon>Eukaryota</taxon>
        <taxon>Fungi</taxon>
        <taxon>Dikarya</taxon>
        <taxon>Basidiomycota</taxon>
        <taxon>Agaricomycotina</taxon>
        <taxon>Agaricomycetes</taxon>
        <taxon>Polyporales</taxon>
        <taxon>Polyporaceae</taxon>
        <taxon>Dichomitus</taxon>
    </lineage>
</organism>
<dbReference type="AlphaFoldDB" id="A0A4Q9MAX1"/>
<protein>
    <submittedName>
        <fullName evidence="2">Uncharacterized protein</fullName>
    </submittedName>
</protein>
<name>A0A4Q9MAX1_9APHY</name>
<evidence type="ECO:0000256" key="1">
    <source>
        <dbReference type="SAM" id="MobiDB-lite"/>
    </source>
</evidence>